<feature type="coiled-coil region" evidence="1">
    <location>
        <begin position="107"/>
        <end position="148"/>
    </location>
</feature>
<dbReference type="GO" id="GO:0015562">
    <property type="term" value="F:efflux transmembrane transporter activity"/>
    <property type="evidence" value="ECO:0007669"/>
    <property type="project" value="TreeGrafter"/>
</dbReference>
<gene>
    <name evidence="3" type="ORF">GCM10007895_31030</name>
</gene>
<keyword evidence="1" id="KW-0175">Coiled coil</keyword>
<dbReference type="Gene3D" id="2.40.420.20">
    <property type="match status" value="1"/>
</dbReference>
<reference evidence="3" key="1">
    <citation type="journal article" date="2014" name="Int. J. Syst. Evol. Microbiol.">
        <title>Complete genome sequence of Corynebacterium casei LMG S-19264T (=DSM 44701T), isolated from a smear-ripened cheese.</title>
        <authorList>
            <consortium name="US DOE Joint Genome Institute (JGI-PGF)"/>
            <person name="Walter F."/>
            <person name="Albersmeier A."/>
            <person name="Kalinowski J."/>
            <person name="Ruckert C."/>
        </authorList>
    </citation>
    <scope>NUCLEOTIDE SEQUENCE</scope>
    <source>
        <strain evidence="3">NBRC 101628</strain>
    </source>
</reference>
<protein>
    <submittedName>
        <fullName evidence="3">Acriflavin resistance protein</fullName>
    </submittedName>
</protein>
<reference evidence="3" key="2">
    <citation type="submission" date="2023-01" db="EMBL/GenBank/DDBJ databases">
        <title>Draft genome sequence of Paraferrimonas sedimenticola strain NBRC 101628.</title>
        <authorList>
            <person name="Sun Q."/>
            <person name="Mori K."/>
        </authorList>
    </citation>
    <scope>NUCLEOTIDE SEQUENCE</scope>
    <source>
        <strain evidence="3">NBRC 101628</strain>
    </source>
</reference>
<accession>A0AA37VZU3</accession>
<sequence length="431" mass="48185">MNQKRFVLPGIGIGLLLLIIAILLNRPPSNQPAFDSRRLVEVTPLTQQMSAPEVIGYGRVAPKYQWQAMAEVSGRLVEKHPQLEPGRLLEKGTVLAQVDPLEYQLKLAQAQANLNATKVNLQKLNLEEENLKETLDIETQKLKLVDQEFQRRRNLNKNNLISNSEVELQKQSLLAQQKLIADMQNQLDLMPDERKVAEAQFQVDQAKLEDAQRQLDKTRIVLPFDARIGEVNIELDQVVSQGSTMISAQRLGLVEVKAELSLSDLRTLISSMDDFSSQGSLPSFESLALAGELRMQSSGETFVWPAKVTRVADNVSPDQATIGVYLEVEQDLRHMQLLAKPPLTKGMFLSAHIKGRSQPQYLIPERALHGESIYLMDAQQQLVIKPVDVLYRSPEGVAIRGEINQGDLLVLNDLVPAIAGMSLRTQAEENQ</sequence>
<dbReference type="AlphaFoldDB" id="A0AA37VZU3"/>
<dbReference type="RefSeq" id="WP_095507110.1">
    <property type="nucleotide sequence ID" value="NZ_BSNC01000011.1"/>
</dbReference>
<dbReference type="GO" id="GO:1990281">
    <property type="term" value="C:efflux pump complex"/>
    <property type="evidence" value="ECO:0007669"/>
    <property type="project" value="TreeGrafter"/>
</dbReference>
<keyword evidence="2" id="KW-1133">Transmembrane helix</keyword>
<dbReference type="PANTHER" id="PTHR30469">
    <property type="entry name" value="MULTIDRUG RESISTANCE PROTEIN MDTA"/>
    <property type="match status" value="1"/>
</dbReference>
<comment type="caution">
    <text evidence="3">The sequence shown here is derived from an EMBL/GenBank/DDBJ whole genome shotgun (WGS) entry which is preliminary data.</text>
</comment>
<keyword evidence="2" id="KW-0472">Membrane</keyword>
<evidence type="ECO:0000256" key="2">
    <source>
        <dbReference type="SAM" id="Phobius"/>
    </source>
</evidence>
<feature type="transmembrane region" description="Helical" evidence="2">
    <location>
        <begin position="6"/>
        <end position="24"/>
    </location>
</feature>
<keyword evidence="2" id="KW-0812">Transmembrane</keyword>
<evidence type="ECO:0000313" key="3">
    <source>
        <dbReference type="EMBL" id="GLP97796.1"/>
    </source>
</evidence>
<dbReference type="PANTHER" id="PTHR30469:SF12">
    <property type="entry name" value="MULTIDRUG RESISTANCE PROTEIN MDTA"/>
    <property type="match status" value="1"/>
</dbReference>
<dbReference type="Gene3D" id="2.40.50.100">
    <property type="match status" value="1"/>
</dbReference>
<dbReference type="SUPFAM" id="SSF111369">
    <property type="entry name" value="HlyD-like secretion proteins"/>
    <property type="match status" value="1"/>
</dbReference>
<organism evidence="3 4">
    <name type="scientific">Paraferrimonas sedimenticola</name>
    <dbReference type="NCBI Taxonomy" id="375674"/>
    <lineage>
        <taxon>Bacteria</taxon>
        <taxon>Pseudomonadati</taxon>
        <taxon>Pseudomonadota</taxon>
        <taxon>Gammaproteobacteria</taxon>
        <taxon>Alteromonadales</taxon>
        <taxon>Ferrimonadaceae</taxon>
        <taxon>Paraferrimonas</taxon>
    </lineage>
</organism>
<dbReference type="EMBL" id="BSNC01000011">
    <property type="protein sequence ID" value="GLP97796.1"/>
    <property type="molecule type" value="Genomic_DNA"/>
</dbReference>
<dbReference type="Gene3D" id="1.10.287.470">
    <property type="entry name" value="Helix hairpin bin"/>
    <property type="match status" value="1"/>
</dbReference>
<proteinExistence type="predicted"/>
<keyword evidence="4" id="KW-1185">Reference proteome</keyword>
<dbReference type="Gene3D" id="2.40.30.170">
    <property type="match status" value="1"/>
</dbReference>
<dbReference type="Proteomes" id="UP001161422">
    <property type="component" value="Unassembled WGS sequence"/>
</dbReference>
<evidence type="ECO:0000256" key="1">
    <source>
        <dbReference type="SAM" id="Coils"/>
    </source>
</evidence>
<name>A0AA37VZU3_9GAMM</name>
<evidence type="ECO:0000313" key="4">
    <source>
        <dbReference type="Proteomes" id="UP001161422"/>
    </source>
</evidence>